<keyword evidence="2" id="KW-0479">Metal-binding</keyword>
<evidence type="ECO:0000256" key="3">
    <source>
        <dbReference type="ARBA" id="ARBA00023125"/>
    </source>
</evidence>
<dbReference type="Pfam" id="PF04082">
    <property type="entry name" value="Fungal_trans"/>
    <property type="match status" value="1"/>
</dbReference>
<organism evidence="7 8">
    <name type="scientific">Diversispora eburnea</name>
    <dbReference type="NCBI Taxonomy" id="1213867"/>
    <lineage>
        <taxon>Eukaryota</taxon>
        <taxon>Fungi</taxon>
        <taxon>Fungi incertae sedis</taxon>
        <taxon>Mucoromycota</taxon>
        <taxon>Glomeromycotina</taxon>
        <taxon>Glomeromycetes</taxon>
        <taxon>Diversisporales</taxon>
        <taxon>Diversisporaceae</taxon>
        <taxon>Diversispora</taxon>
    </lineage>
</organism>
<dbReference type="Gene3D" id="4.10.240.10">
    <property type="entry name" value="Zn(2)-C6 fungal-type DNA-binding domain"/>
    <property type="match status" value="1"/>
</dbReference>
<evidence type="ECO:0000256" key="5">
    <source>
        <dbReference type="SAM" id="MobiDB-lite"/>
    </source>
</evidence>
<dbReference type="Pfam" id="PF00172">
    <property type="entry name" value="Zn_clus"/>
    <property type="match status" value="1"/>
</dbReference>
<dbReference type="OrthoDB" id="2123952at2759"/>
<dbReference type="GO" id="GO:0000981">
    <property type="term" value="F:DNA-binding transcription factor activity, RNA polymerase II-specific"/>
    <property type="evidence" value="ECO:0007669"/>
    <property type="project" value="InterPro"/>
</dbReference>
<keyword evidence="4" id="KW-0539">Nucleus</keyword>
<evidence type="ECO:0000313" key="8">
    <source>
        <dbReference type="Proteomes" id="UP000789706"/>
    </source>
</evidence>
<accession>A0A9N8ZZV1</accession>
<dbReference type="GO" id="GO:0008270">
    <property type="term" value="F:zinc ion binding"/>
    <property type="evidence" value="ECO:0007669"/>
    <property type="project" value="InterPro"/>
</dbReference>
<feature type="region of interest" description="Disordered" evidence="5">
    <location>
        <begin position="471"/>
        <end position="505"/>
    </location>
</feature>
<feature type="domain" description="Zn(2)-C6 fungal-type" evidence="6">
    <location>
        <begin position="28"/>
        <end position="57"/>
    </location>
</feature>
<name>A0A9N8ZZV1_9GLOM</name>
<dbReference type="GO" id="GO:0006351">
    <property type="term" value="P:DNA-templated transcription"/>
    <property type="evidence" value="ECO:0007669"/>
    <property type="project" value="InterPro"/>
</dbReference>
<evidence type="ECO:0000313" key="7">
    <source>
        <dbReference type="EMBL" id="CAG8514382.1"/>
    </source>
</evidence>
<evidence type="ECO:0000256" key="4">
    <source>
        <dbReference type="ARBA" id="ARBA00023242"/>
    </source>
</evidence>
<proteinExistence type="predicted"/>
<protein>
    <submittedName>
        <fullName evidence="7">9245_t:CDS:1</fullName>
    </submittedName>
</protein>
<dbReference type="SMART" id="SM00066">
    <property type="entry name" value="GAL4"/>
    <property type="match status" value="1"/>
</dbReference>
<feature type="compositionally biased region" description="Low complexity" evidence="5">
    <location>
        <begin position="570"/>
        <end position="587"/>
    </location>
</feature>
<dbReference type="GO" id="GO:0003677">
    <property type="term" value="F:DNA binding"/>
    <property type="evidence" value="ECO:0007669"/>
    <property type="project" value="UniProtKB-KW"/>
</dbReference>
<evidence type="ECO:0000256" key="2">
    <source>
        <dbReference type="ARBA" id="ARBA00022723"/>
    </source>
</evidence>
<comment type="subcellular location">
    <subcellularLocation>
        <location evidence="1">Nucleus</location>
    </subcellularLocation>
</comment>
<keyword evidence="8" id="KW-1185">Reference proteome</keyword>
<evidence type="ECO:0000256" key="1">
    <source>
        <dbReference type="ARBA" id="ARBA00004123"/>
    </source>
</evidence>
<dbReference type="InterPro" id="IPR050987">
    <property type="entry name" value="AtrR-like"/>
</dbReference>
<keyword evidence="3" id="KW-0238">DNA-binding</keyword>
<dbReference type="GO" id="GO:0005634">
    <property type="term" value="C:nucleus"/>
    <property type="evidence" value="ECO:0007669"/>
    <property type="project" value="UniProtKB-SubCell"/>
</dbReference>
<dbReference type="InterPro" id="IPR001138">
    <property type="entry name" value="Zn2Cys6_DnaBD"/>
</dbReference>
<dbReference type="CDD" id="cd12148">
    <property type="entry name" value="fungal_TF_MHR"/>
    <property type="match status" value="1"/>
</dbReference>
<dbReference type="PROSITE" id="PS00463">
    <property type="entry name" value="ZN2_CY6_FUNGAL_1"/>
    <property type="match status" value="1"/>
</dbReference>
<sequence length="693" mass="77601">MSLFILDDMIVDESSESHENKRVKITTACDTCRRRKVKCDGASPCANCSRGGYQCTFSDASTKRPRGPPKGFVALIEDRLHTIESLLVNLVNKDNINENNKEIKREREQIIDETTTTTTNTRQRFSTFKIRHYSPTTPTNSQPHHLFIPSTPPVDSNGFSEHSHNLIPSFNEELHSDDEECLQQNLISPCESDRLQSRTLSFLHNLEGSDIYVDPPLPSIPNLKPLQTDIEQQLLEKYFNHFHPYFPIINRSQFFKHLANPNEEDQPSPLLLNSIYALGALFPPNLSDSSSPSIYYDRTRIQALILLSMIDQGKPSSYRSQTYSSMAIRMAQSMGLNRRNSDVYQGKSRQTKKLVWWGCFISDRLNSLSTGDPLTINDKISAKVHMINIASNQRGLAIPAYENILKTIKICRFYEENNVLPELASQTIKALEKVLMNYQDKFSQENLISPTATISPTFVTYSSPISSSQSGILNVKRTTPPPTSNITSNMTSNIQPQTSSSSPPQNFSYVNISPFDQFATMQIQSPTIMSAAVNNEMPSTDSPFWIGMNIHQGLVGGFNNSPYGNQMTVTSPVSATSTPSLPSSTNSFKPIAPTRSNQMSLDSTDHDNDPVMTELRNVGLQNVHNSQRYVFMDTNEDHNELTTTATTTLNCNVTSGIKFNNHLEITSVGLGCCVDDDYDQQYDGGQMEGYIGR</sequence>
<dbReference type="AlphaFoldDB" id="A0A9N8ZZV1"/>
<dbReference type="PROSITE" id="PS50048">
    <property type="entry name" value="ZN2_CY6_FUNGAL_2"/>
    <property type="match status" value="1"/>
</dbReference>
<dbReference type="Proteomes" id="UP000789706">
    <property type="component" value="Unassembled WGS sequence"/>
</dbReference>
<feature type="compositionally biased region" description="Low complexity" evidence="5">
    <location>
        <begin position="484"/>
        <end position="505"/>
    </location>
</feature>
<dbReference type="PANTHER" id="PTHR46910">
    <property type="entry name" value="TRANSCRIPTION FACTOR PDR1"/>
    <property type="match status" value="1"/>
</dbReference>
<feature type="region of interest" description="Disordered" evidence="5">
    <location>
        <begin position="570"/>
        <end position="603"/>
    </location>
</feature>
<reference evidence="7" key="1">
    <citation type="submission" date="2021-06" db="EMBL/GenBank/DDBJ databases">
        <authorList>
            <person name="Kallberg Y."/>
            <person name="Tangrot J."/>
            <person name="Rosling A."/>
        </authorList>
    </citation>
    <scope>NUCLEOTIDE SEQUENCE</scope>
    <source>
        <strain evidence="7">AZ414A</strain>
    </source>
</reference>
<dbReference type="SUPFAM" id="SSF57701">
    <property type="entry name" value="Zn2/Cys6 DNA-binding domain"/>
    <property type="match status" value="1"/>
</dbReference>
<gene>
    <name evidence="7" type="ORF">DEBURN_LOCUS5342</name>
</gene>
<dbReference type="InterPro" id="IPR007219">
    <property type="entry name" value="XnlR_reg_dom"/>
</dbReference>
<comment type="caution">
    <text evidence="7">The sequence shown here is derived from an EMBL/GenBank/DDBJ whole genome shotgun (WGS) entry which is preliminary data.</text>
</comment>
<evidence type="ECO:0000259" key="6">
    <source>
        <dbReference type="PROSITE" id="PS50048"/>
    </source>
</evidence>
<dbReference type="InterPro" id="IPR036864">
    <property type="entry name" value="Zn2-C6_fun-type_DNA-bd_sf"/>
</dbReference>
<dbReference type="CDD" id="cd00067">
    <property type="entry name" value="GAL4"/>
    <property type="match status" value="1"/>
</dbReference>
<dbReference type="PANTHER" id="PTHR46910:SF3">
    <property type="entry name" value="HALOTOLERANCE PROTEIN 9-RELATED"/>
    <property type="match status" value="1"/>
</dbReference>
<dbReference type="SMART" id="SM00906">
    <property type="entry name" value="Fungal_trans"/>
    <property type="match status" value="1"/>
</dbReference>
<dbReference type="EMBL" id="CAJVPK010000469">
    <property type="protein sequence ID" value="CAG8514382.1"/>
    <property type="molecule type" value="Genomic_DNA"/>
</dbReference>